<accession>A0AA35PI61</accession>
<dbReference type="Proteomes" id="UP001178461">
    <property type="component" value="Chromosome 13"/>
</dbReference>
<feature type="region of interest" description="Disordered" evidence="1">
    <location>
        <begin position="48"/>
        <end position="70"/>
    </location>
</feature>
<name>A0AA35PI61_9SAUR</name>
<keyword evidence="3" id="KW-1185">Reference proteome</keyword>
<feature type="compositionally biased region" description="Polar residues" evidence="1">
    <location>
        <begin position="51"/>
        <end position="64"/>
    </location>
</feature>
<evidence type="ECO:0000256" key="1">
    <source>
        <dbReference type="SAM" id="MobiDB-lite"/>
    </source>
</evidence>
<organism evidence="2 3">
    <name type="scientific">Podarcis lilfordi</name>
    <name type="common">Lilford's wall lizard</name>
    <dbReference type="NCBI Taxonomy" id="74358"/>
    <lineage>
        <taxon>Eukaryota</taxon>
        <taxon>Metazoa</taxon>
        <taxon>Chordata</taxon>
        <taxon>Craniata</taxon>
        <taxon>Vertebrata</taxon>
        <taxon>Euteleostomi</taxon>
        <taxon>Lepidosauria</taxon>
        <taxon>Squamata</taxon>
        <taxon>Bifurcata</taxon>
        <taxon>Unidentata</taxon>
        <taxon>Episquamata</taxon>
        <taxon>Laterata</taxon>
        <taxon>Lacertibaenia</taxon>
        <taxon>Lacertidae</taxon>
        <taxon>Podarcis</taxon>
    </lineage>
</organism>
<reference evidence="2" key="1">
    <citation type="submission" date="2022-12" db="EMBL/GenBank/DDBJ databases">
        <authorList>
            <person name="Alioto T."/>
            <person name="Alioto T."/>
            <person name="Gomez Garrido J."/>
        </authorList>
    </citation>
    <scope>NUCLEOTIDE SEQUENCE</scope>
</reference>
<protein>
    <submittedName>
        <fullName evidence="2">Uncharacterized protein</fullName>
    </submittedName>
</protein>
<dbReference type="EMBL" id="OX395138">
    <property type="protein sequence ID" value="CAI5789851.1"/>
    <property type="molecule type" value="Genomic_DNA"/>
</dbReference>
<dbReference type="AlphaFoldDB" id="A0AA35PI61"/>
<evidence type="ECO:0000313" key="3">
    <source>
        <dbReference type="Proteomes" id="UP001178461"/>
    </source>
</evidence>
<sequence length="98" mass="10200">MKLEIFASYEDKLSSDQESSSVSSLLPGDSALGFNSDCAALSLASGIGASPQQGSEHSPSNTKTALGKPCMRRPKPPYLYIVLITMAIRDSAGGHPTG</sequence>
<gene>
    <name evidence="2" type="ORF">PODLI_1B001890</name>
</gene>
<proteinExistence type="predicted"/>
<evidence type="ECO:0000313" key="2">
    <source>
        <dbReference type="EMBL" id="CAI5789851.1"/>
    </source>
</evidence>